<dbReference type="InterPro" id="IPR023214">
    <property type="entry name" value="HAD_sf"/>
</dbReference>
<feature type="transmembrane region" description="Helical" evidence="7">
    <location>
        <begin position="68"/>
        <end position="90"/>
    </location>
</feature>
<dbReference type="InterPro" id="IPR023298">
    <property type="entry name" value="ATPase_P-typ_TM_dom_sf"/>
</dbReference>
<dbReference type="InterPro" id="IPR004014">
    <property type="entry name" value="ATPase_P-typ_cation-transptr_N"/>
</dbReference>
<dbReference type="Gene3D" id="3.40.1110.10">
    <property type="entry name" value="Calcium-transporting ATPase, cytoplasmic domain N"/>
    <property type="match status" value="1"/>
</dbReference>
<comment type="subcellular location">
    <subcellularLocation>
        <location evidence="1">Membrane</location>
        <topology evidence="1">Multi-pass membrane protein</topology>
    </subcellularLocation>
</comment>
<evidence type="ECO:0000256" key="2">
    <source>
        <dbReference type="ARBA" id="ARBA00022692"/>
    </source>
</evidence>
<dbReference type="NCBIfam" id="TIGR01494">
    <property type="entry name" value="ATPase_P-type"/>
    <property type="match status" value="1"/>
</dbReference>
<keyword evidence="2 7" id="KW-0812">Transmembrane</keyword>
<evidence type="ECO:0000256" key="7">
    <source>
        <dbReference type="SAM" id="Phobius"/>
    </source>
</evidence>
<accession>A0ABS5K158</accession>
<dbReference type="PROSITE" id="PS00154">
    <property type="entry name" value="ATPASE_E1_E2"/>
    <property type="match status" value="1"/>
</dbReference>
<evidence type="ECO:0000256" key="5">
    <source>
        <dbReference type="ARBA" id="ARBA00022989"/>
    </source>
</evidence>
<keyword evidence="6 7" id="KW-0472">Membrane</keyword>
<dbReference type="Proteomes" id="UP000708576">
    <property type="component" value="Unassembled WGS sequence"/>
</dbReference>
<keyword evidence="10" id="KW-1185">Reference proteome</keyword>
<dbReference type="InterPro" id="IPR001757">
    <property type="entry name" value="P_typ_ATPase"/>
</dbReference>
<feature type="transmembrane region" description="Helical" evidence="7">
    <location>
        <begin position="96"/>
        <end position="112"/>
    </location>
</feature>
<evidence type="ECO:0000256" key="3">
    <source>
        <dbReference type="ARBA" id="ARBA00022741"/>
    </source>
</evidence>
<keyword evidence="4" id="KW-0067">ATP-binding</keyword>
<evidence type="ECO:0000259" key="8">
    <source>
        <dbReference type="SMART" id="SM00831"/>
    </source>
</evidence>
<dbReference type="InterPro" id="IPR023299">
    <property type="entry name" value="ATPase_P-typ_cyto_dom_N"/>
</dbReference>
<gene>
    <name evidence="9" type="ORF">KEM10_21410</name>
</gene>
<reference evidence="9 10" key="1">
    <citation type="journal article" date="2015" name="Int. J. Syst. Evol. Microbiol.">
        <title>Carboxylicivirga linearis sp. nov., isolated from a sea cucumber culture pond.</title>
        <authorList>
            <person name="Wang F.Q."/>
            <person name="Zhou Y.X."/>
            <person name="Lin X.Z."/>
            <person name="Chen G.J."/>
            <person name="Du Z.J."/>
        </authorList>
    </citation>
    <scope>NUCLEOTIDE SEQUENCE [LARGE SCALE GENOMIC DNA]</scope>
    <source>
        <strain evidence="9 10">FB218</strain>
    </source>
</reference>
<dbReference type="PANTHER" id="PTHR42861">
    <property type="entry name" value="CALCIUM-TRANSPORTING ATPASE"/>
    <property type="match status" value="1"/>
</dbReference>
<evidence type="ECO:0000256" key="4">
    <source>
        <dbReference type="ARBA" id="ARBA00022840"/>
    </source>
</evidence>
<dbReference type="Gene3D" id="2.70.150.10">
    <property type="entry name" value="Calcium-transporting ATPase, cytoplasmic transduction domain A"/>
    <property type="match status" value="1"/>
</dbReference>
<evidence type="ECO:0000256" key="6">
    <source>
        <dbReference type="ARBA" id="ARBA00023136"/>
    </source>
</evidence>
<dbReference type="InterPro" id="IPR059000">
    <property type="entry name" value="ATPase_P-type_domA"/>
</dbReference>
<dbReference type="SUPFAM" id="SSF81665">
    <property type="entry name" value="Calcium ATPase, transmembrane domain M"/>
    <property type="match status" value="1"/>
</dbReference>
<evidence type="ECO:0000256" key="1">
    <source>
        <dbReference type="ARBA" id="ARBA00004141"/>
    </source>
</evidence>
<feature type="transmembrane region" description="Helical" evidence="7">
    <location>
        <begin position="276"/>
        <end position="303"/>
    </location>
</feature>
<dbReference type="InterPro" id="IPR008250">
    <property type="entry name" value="ATPase_P-typ_transduc_dom_A_sf"/>
</dbReference>
<dbReference type="Gene3D" id="3.40.50.1000">
    <property type="entry name" value="HAD superfamily/HAD-like"/>
    <property type="match status" value="1"/>
</dbReference>
<dbReference type="SUPFAM" id="SSF81653">
    <property type="entry name" value="Calcium ATPase, transduction domain A"/>
    <property type="match status" value="1"/>
</dbReference>
<evidence type="ECO:0000313" key="9">
    <source>
        <dbReference type="EMBL" id="MBS2100859.1"/>
    </source>
</evidence>
<keyword evidence="3" id="KW-0547">Nucleotide-binding</keyword>
<feature type="transmembrane region" description="Helical" evidence="7">
    <location>
        <begin position="246"/>
        <end position="264"/>
    </location>
</feature>
<comment type="caution">
    <text evidence="9">The sequence shown here is derived from an EMBL/GenBank/DDBJ whole genome shotgun (WGS) entry which is preliminary data.</text>
</comment>
<feature type="domain" description="Cation-transporting P-type ATPase N-terminal" evidence="8">
    <location>
        <begin position="20"/>
        <end position="92"/>
    </location>
</feature>
<keyword evidence="5 7" id="KW-1133">Transmembrane helix</keyword>
<dbReference type="InterPro" id="IPR018303">
    <property type="entry name" value="ATPase_P-typ_P_site"/>
</dbReference>
<dbReference type="Gene3D" id="1.20.1110.10">
    <property type="entry name" value="Calcium-transporting ATPase, transmembrane domain"/>
    <property type="match status" value="1"/>
</dbReference>
<dbReference type="Pfam" id="PF00122">
    <property type="entry name" value="E1-E2_ATPase"/>
    <property type="match status" value="1"/>
</dbReference>
<dbReference type="SMART" id="SM00831">
    <property type="entry name" value="Cation_ATPase_N"/>
    <property type="match status" value="1"/>
</dbReference>
<proteinExistence type="predicted"/>
<name>A0ABS5K158_9BACT</name>
<dbReference type="EMBL" id="JAGUCO010000030">
    <property type="protein sequence ID" value="MBS2100859.1"/>
    <property type="molecule type" value="Genomic_DNA"/>
</dbReference>
<dbReference type="SUPFAM" id="SSF81660">
    <property type="entry name" value="Metal cation-transporting ATPase, ATP-binding domain N"/>
    <property type="match status" value="1"/>
</dbReference>
<dbReference type="PRINTS" id="PR00119">
    <property type="entry name" value="CATATPASE"/>
</dbReference>
<sequence>MKPNTKSNRDADANSNVADDITSLSVSELMKKLGSSQEGLTQAEATKRLSQYGSNEIEEKKTNLLLKFLTYFWGPIPWMIEAAVILSAVARHWPDFFIILILLIANSVIGYWEEHEAGNAIEALKAKLAVKARVKRDGKWVNPSACELVPGDIIRLRLGDIVPADVRLLEGDPIEVDQSALTGESLPVTHNPGETIYSVSVIRRGEIGALVYATGTNTYFGKTAQLVQEAHTVSHFQKAVLKIGNYLIFLAVTLVAIIIAVAIYRGDPILSTLQFALVLTIAAIPVAMPTVLSVTMAVGARLLAKKEAIVSRLVAIEELAGVDLLCADKTGTLTQNKLTLDDPFLMDNITGGQVILNGALASRADNNDSIDLAVLGGLKNNDELNNYEVVHFQPFDPVHKRTEATVKDKDGKTFKVTKGAPQVILELVHNTDQIKSVVDEAVNEFAARGFRSLGVAHTNGEGKWQFDGVLPRSILQEKMQRKQSLLHAKWELKLKWLQAMHWPLLKKLPKNWVWARQFMMPVDWMIQNESRLKKWPSLSKRPTVSRRYFPNTSFTL</sequence>
<dbReference type="Pfam" id="PF00690">
    <property type="entry name" value="Cation_ATPase_N"/>
    <property type="match status" value="1"/>
</dbReference>
<evidence type="ECO:0000313" key="10">
    <source>
        <dbReference type="Proteomes" id="UP000708576"/>
    </source>
</evidence>
<organism evidence="9 10">
    <name type="scientific">Carboxylicivirga linearis</name>
    <dbReference type="NCBI Taxonomy" id="1628157"/>
    <lineage>
        <taxon>Bacteria</taxon>
        <taxon>Pseudomonadati</taxon>
        <taxon>Bacteroidota</taxon>
        <taxon>Bacteroidia</taxon>
        <taxon>Marinilabiliales</taxon>
        <taxon>Marinilabiliaceae</taxon>
        <taxon>Carboxylicivirga</taxon>
    </lineage>
</organism>
<protein>
    <submittedName>
        <fullName evidence="9">HAD-IC family P-type ATPase</fullName>
    </submittedName>
</protein>